<organism evidence="7 8">
    <name type="scientific">Daldinia eschscholtzii</name>
    <dbReference type="NCBI Taxonomy" id="292717"/>
    <lineage>
        <taxon>Eukaryota</taxon>
        <taxon>Fungi</taxon>
        <taxon>Dikarya</taxon>
        <taxon>Ascomycota</taxon>
        <taxon>Pezizomycotina</taxon>
        <taxon>Sordariomycetes</taxon>
        <taxon>Xylariomycetidae</taxon>
        <taxon>Xylariales</taxon>
        <taxon>Hypoxylaceae</taxon>
        <taxon>Daldinia</taxon>
    </lineage>
</organism>
<evidence type="ECO:0000256" key="4">
    <source>
        <dbReference type="ARBA" id="ARBA00023136"/>
    </source>
</evidence>
<protein>
    <recommendedName>
        <fullName evidence="9">Galactose oxidase</fullName>
    </recommendedName>
</protein>
<feature type="region of interest" description="Disordered" evidence="5">
    <location>
        <begin position="992"/>
        <end position="1051"/>
    </location>
</feature>
<evidence type="ECO:0000256" key="1">
    <source>
        <dbReference type="ARBA" id="ARBA00004167"/>
    </source>
</evidence>
<dbReference type="InterPro" id="IPR051694">
    <property type="entry name" value="Immunoregulatory_rcpt-like"/>
</dbReference>
<comment type="subcellular location">
    <subcellularLocation>
        <location evidence="1">Membrane</location>
        <topology evidence="1">Single-pass membrane protein</topology>
    </subcellularLocation>
</comment>
<feature type="compositionally biased region" description="Polar residues" evidence="5">
    <location>
        <begin position="629"/>
        <end position="648"/>
    </location>
</feature>
<feature type="compositionally biased region" description="Basic and acidic residues" evidence="5">
    <location>
        <begin position="616"/>
        <end position="625"/>
    </location>
</feature>
<keyword evidence="2 6" id="KW-0812">Transmembrane</keyword>
<gene>
    <name evidence="7" type="ORF">Daesc_000603</name>
</gene>
<comment type="caution">
    <text evidence="7">The sequence shown here is derived from an EMBL/GenBank/DDBJ whole genome shotgun (WGS) entry which is preliminary data.</text>
</comment>
<sequence length="1085" mass="117090">MFASNILKASRVTAGIRYLILVSVLTRFATLGVAQTLPYFPTSIFIPESKPPPAQDNATINVAYIFSPQEDWVNLLALNFSGNLRASSLPLQTLSSNVPFLDTKNTAFIPSLADNGSLIVYAGDCSSPASSEIWTFNPSANDDASSSWIKASTTLATKADNVQVGPSFLGTGFSFSNTLAPVLSSANTYVYGGMCPDATVDGTTPQQKAAYSNQMVKIAPSATDSGEFMVAPVSNDGPPVPEAGFTFTGLSPSMSNRTGIITQQINYVLLGGHTETAFINMSTVAIWSLPEESWSFISDIDVGNPNSNTELAVKSNNIDKIDSRSGHTTVLSEDGTSLIVLGGWVGDLTQAATPQLAILNIGTSYGGNGPWHWSIPDVQPPGPGLYGHGAALLPGNVMMVYGGYKISSETTAKRQASRGNDMPMFLNLTSMGWSSDYTNPEFSGTNADSSSSNEDSDVGTRLGIGLGIGLGFVAIIIGVLLFLLYRRRKRHRRTIRDSAIRALAQDTSRFLPHDDEMMEQDHPGGAWYTGGPDPYLRGNRSLGYQSLQTGRTSLDNGHQSWYGGMPPAQVARKPLSRRNTYDPPSSVIHPIIEADEDGSLHDGDITSEPVSPLRDMNIDGRRDSDPFLTPTQENQISFPPSNRASITPSPEERRLTTDPEVQDWMTDVEAMDALLNSRNAARMSGASGQNSPTRRGPDDSRTESNISETNRSNLGVSRSESVRSVLRSGFGIAAAALGASNDENRGGSSGSSSAPSYNTARSSFAALQAEGPSLLMGKSRDEYETPGSPSKNKPRRNWLGSLRRVFNGPSPPETPDREKQMDESFADANDYDIPRGGLSEIAAGGLLRRKSGRGDWEGMEERYSGKGKGRATPGSGAQERTAAEEDDEEWDIEKAVEKRLVQVMFTVPREPLRVVNAEPDTESGKDVAVTSRKASREQDITESHNASAAIEEHDLGTPLPSPIEDDIRLAEAREAEQQILREVGEELDAEWKRVSERGRQPTTPVHRTPVSLREEGVRLLGADPGSESRKRKPSRSPVVDPDGDVFSAQAVRLERPRTKVLAMVESLESLHKSSRESSPAVSPTR</sequence>
<dbReference type="SUPFAM" id="SSF50965">
    <property type="entry name" value="Galactose oxidase, central domain"/>
    <property type="match status" value="1"/>
</dbReference>
<dbReference type="InterPro" id="IPR011043">
    <property type="entry name" value="Gal_Oxase/kelch_b-propeller"/>
</dbReference>
<evidence type="ECO:0008006" key="9">
    <source>
        <dbReference type="Google" id="ProtNLM"/>
    </source>
</evidence>
<feature type="transmembrane region" description="Helical" evidence="6">
    <location>
        <begin position="462"/>
        <end position="485"/>
    </location>
</feature>
<feature type="compositionally biased region" description="Polar residues" evidence="5">
    <location>
        <begin position="703"/>
        <end position="715"/>
    </location>
</feature>
<feature type="compositionally biased region" description="Basic and acidic residues" evidence="5">
    <location>
        <begin position="852"/>
        <end position="864"/>
    </location>
</feature>
<dbReference type="Proteomes" id="UP001369815">
    <property type="component" value="Unassembled WGS sequence"/>
</dbReference>
<evidence type="ECO:0000256" key="5">
    <source>
        <dbReference type="SAM" id="MobiDB-lite"/>
    </source>
</evidence>
<feature type="region of interest" description="Disordered" evidence="5">
    <location>
        <begin position="775"/>
        <end position="838"/>
    </location>
</feature>
<keyword evidence="8" id="KW-1185">Reference proteome</keyword>
<evidence type="ECO:0000256" key="3">
    <source>
        <dbReference type="ARBA" id="ARBA00022989"/>
    </source>
</evidence>
<reference evidence="7 8" key="1">
    <citation type="journal article" date="2024" name="Front Chem Biol">
        <title>Unveiling the potential of Daldinia eschscholtzii MFLUCC 19-0629 through bioactivity and bioinformatics studies for enhanced sustainable agriculture production.</title>
        <authorList>
            <person name="Brooks S."/>
            <person name="Weaver J.A."/>
            <person name="Klomchit A."/>
            <person name="Alharthi S.A."/>
            <person name="Onlamun T."/>
            <person name="Nurani R."/>
            <person name="Vong T.K."/>
            <person name="Alberti F."/>
            <person name="Greco C."/>
        </authorList>
    </citation>
    <scope>NUCLEOTIDE SEQUENCE [LARGE SCALE GENOMIC DNA]</scope>
    <source>
        <strain evidence="7">MFLUCC 19-0629</strain>
    </source>
</reference>
<dbReference type="PANTHER" id="PTHR15549">
    <property type="entry name" value="PAIRED IMMUNOGLOBULIN-LIKE TYPE 2 RECEPTOR"/>
    <property type="match status" value="1"/>
</dbReference>
<evidence type="ECO:0000256" key="2">
    <source>
        <dbReference type="ARBA" id="ARBA00022692"/>
    </source>
</evidence>
<dbReference type="PANTHER" id="PTHR15549:SF27">
    <property type="entry name" value="CHITIN-BINDING TYPE-1 DOMAIN-CONTAINING PROTEIN"/>
    <property type="match status" value="1"/>
</dbReference>
<dbReference type="Gene3D" id="2.120.10.80">
    <property type="entry name" value="Kelch-type beta propeller"/>
    <property type="match status" value="1"/>
</dbReference>
<evidence type="ECO:0000256" key="6">
    <source>
        <dbReference type="SAM" id="Phobius"/>
    </source>
</evidence>
<dbReference type="GO" id="GO:0016020">
    <property type="term" value="C:membrane"/>
    <property type="evidence" value="ECO:0007669"/>
    <property type="project" value="UniProtKB-SubCell"/>
</dbReference>
<dbReference type="AlphaFoldDB" id="A0AAX6MZ93"/>
<name>A0AAX6MZ93_9PEZI</name>
<evidence type="ECO:0000313" key="8">
    <source>
        <dbReference type="Proteomes" id="UP001369815"/>
    </source>
</evidence>
<feature type="region of interest" description="Disordered" evidence="5">
    <location>
        <begin position="850"/>
        <end position="890"/>
    </location>
</feature>
<dbReference type="InterPro" id="IPR015915">
    <property type="entry name" value="Kelch-typ_b-propeller"/>
</dbReference>
<proteinExistence type="predicted"/>
<keyword evidence="4 6" id="KW-0472">Membrane</keyword>
<accession>A0AAX6MZ93</accession>
<feature type="region of interest" description="Disordered" evidence="5">
    <location>
        <begin position="593"/>
        <end position="662"/>
    </location>
</feature>
<dbReference type="GO" id="GO:0071944">
    <property type="term" value="C:cell periphery"/>
    <property type="evidence" value="ECO:0007669"/>
    <property type="project" value="UniProtKB-ARBA"/>
</dbReference>
<evidence type="ECO:0000313" key="7">
    <source>
        <dbReference type="EMBL" id="KAK6957814.1"/>
    </source>
</evidence>
<dbReference type="EMBL" id="JBANMG010000001">
    <property type="protein sequence ID" value="KAK6957814.1"/>
    <property type="molecule type" value="Genomic_DNA"/>
</dbReference>
<feature type="region of interest" description="Disordered" evidence="5">
    <location>
        <begin position="681"/>
        <end position="720"/>
    </location>
</feature>
<feature type="region of interest" description="Disordered" evidence="5">
    <location>
        <begin position="916"/>
        <end position="963"/>
    </location>
</feature>
<keyword evidence="3 6" id="KW-1133">Transmembrane helix</keyword>